<evidence type="ECO:0000313" key="3">
    <source>
        <dbReference type="Proteomes" id="UP001063166"/>
    </source>
</evidence>
<feature type="region of interest" description="Disordered" evidence="1">
    <location>
        <begin position="390"/>
        <end position="476"/>
    </location>
</feature>
<feature type="compositionally biased region" description="Basic and acidic residues" evidence="1">
    <location>
        <begin position="411"/>
        <end position="421"/>
    </location>
</feature>
<feature type="compositionally biased region" description="Basic residues" evidence="1">
    <location>
        <begin position="465"/>
        <end position="476"/>
    </location>
</feature>
<dbReference type="OrthoDB" id="3230904at2759"/>
<feature type="compositionally biased region" description="Basic and acidic residues" evidence="1">
    <location>
        <begin position="390"/>
        <end position="404"/>
    </location>
</feature>
<feature type="compositionally biased region" description="Polar residues" evidence="1">
    <location>
        <begin position="123"/>
        <end position="142"/>
    </location>
</feature>
<feature type="compositionally biased region" description="Low complexity" evidence="1">
    <location>
        <begin position="1102"/>
        <end position="1122"/>
    </location>
</feature>
<feature type="compositionally biased region" description="Low complexity" evidence="1">
    <location>
        <begin position="721"/>
        <end position="757"/>
    </location>
</feature>
<feature type="compositionally biased region" description="Polar residues" evidence="1">
    <location>
        <begin position="205"/>
        <end position="217"/>
    </location>
</feature>
<feature type="compositionally biased region" description="Pro residues" evidence="1">
    <location>
        <begin position="1206"/>
        <end position="1224"/>
    </location>
</feature>
<feature type="compositionally biased region" description="Polar residues" evidence="1">
    <location>
        <begin position="1080"/>
        <end position="1090"/>
    </location>
</feature>
<name>A0A9P3UJ75_LYOSH</name>
<feature type="compositionally biased region" description="Low complexity" evidence="1">
    <location>
        <begin position="1232"/>
        <end position="1243"/>
    </location>
</feature>
<feature type="compositionally biased region" description="Polar residues" evidence="1">
    <location>
        <begin position="667"/>
        <end position="682"/>
    </location>
</feature>
<feature type="compositionally biased region" description="Low complexity" evidence="1">
    <location>
        <begin position="1137"/>
        <end position="1149"/>
    </location>
</feature>
<feature type="compositionally biased region" description="Basic residues" evidence="1">
    <location>
        <begin position="1245"/>
        <end position="1258"/>
    </location>
</feature>
<evidence type="ECO:0000313" key="2">
    <source>
        <dbReference type="EMBL" id="GLB35172.1"/>
    </source>
</evidence>
<keyword evidence="3" id="KW-1185">Reference proteome</keyword>
<evidence type="ECO:0000256" key="1">
    <source>
        <dbReference type="SAM" id="MobiDB-lite"/>
    </source>
</evidence>
<feature type="compositionally biased region" description="Low complexity" evidence="1">
    <location>
        <begin position="622"/>
        <end position="634"/>
    </location>
</feature>
<feature type="compositionally biased region" description="Basic residues" evidence="1">
    <location>
        <begin position="10"/>
        <end position="20"/>
    </location>
</feature>
<feature type="region of interest" description="Disordered" evidence="1">
    <location>
        <begin position="48"/>
        <end position="142"/>
    </location>
</feature>
<gene>
    <name evidence="2" type="ORF">LshimejAT787_0207370</name>
</gene>
<feature type="compositionally biased region" description="Low complexity" evidence="1">
    <location>
        <begin position="450"/>
        <end position="464"/>
    </location>
</feature>
<dbReference type="EMBL" id="BRPK01000002">
    <property type="protein sequence ID" value="GLB35172.1"/>
    <property type="molecule type" value="Genomic_DNA"/>
</dbReference>
<feature type="region of interest" description="Disordered" evidence="1">
    <location>
        <begin position="622"/>
        <end position="641"/>
    </location>
</feature>
<feature type="region of interest" description="Disordered" evidence="1">
    <location>
        <begin position="158"/>
        <end position="236"/>
    </location>
</feature>
<feature type="compositionally biased region" description="Polar residues" evidence="1">
    <location>
        <begin position="856"/>
        <end position="872"/>
    </location>
</feature>
<feature type="region of interest" description="Disordered" evidence="1">
    <location>
        <begin position="906"/>
        <end position="1258"/>
    </location>
</feature>
<feature type="compositionally biased region" description="Polar residues" evidence="1">
    <location>
        <begin position="171"/>
        <end position="191"/>
    </location>
</feature>
<feature type="compositionally biased region" description="Gly residues" evidence="1">
    <location>
        <begin position="1194"/>
        <end position="1204"/>
    </location>
</feature>
<feature type="region of interest" description="Disordered" evidence="1">
    <location>
        <begin position="1"/>
        <end position="30"/>
    </location>
</feature>
<organism evidence="2 3">
    <name type="scientific">Lyophyllum shimeji</name>
    <name type="common">Hon-shimeji</name>
    <name type="synonym">Tricholoma shimeji</name>
    <dbReference type="NCBI Taxonomy" id="47721"/>
    <lineage>
        <taxon>Eukaryota</taxon>
        <taxon>Fungi</taxon>
        <taxon>Dikarya</taxon>
        <taxon>Basidiomycota</taxon>
        <taxon>Agaricomycotina</taxon>
        <taxon>Agaricomycetes</taxon>
        <taxon>Agaricomycetidae</taxon>
        <taxon>Agaricales</taxon>
        <taxon>Tricholomatineae</taxon>
        <taxon>Lyophyllaceae</taxon>
        <taxon>Lyophyllum</taxon>
    </lineage>
</organism>
<proteinExistence type="predicted"/>
<feature type="compositionally biased region" description="Low complexity" evidence="1">
    <location>
        <begin position="827"/>
        <end position="839"/>
    </location>
</feature>
<feature type="region of interest" description="Disordered" evidence="1">
    <location>
        <begin position="667"/>
        <end position="879"/>
    </location>
</feature>
<feature type="compositionally biased region" description="Low complexity" evidence="1">
    <location>
        <begin position="1028"/>
        <end position="1056"/>
    </location>
</feature>
<sequence length="1258" mass="130297">MASSTSPASQRRRPHRKRQPLSRSNSSFLGTIKNLVTAPLAWFAGADEFEDSTDSTGKRRRLSGAPTEPTVEEDDRVTRTKRMRVDSPPPDVSLVQVPSSAAQHGYLDPPGSVFQQQQRRQPSPFNQPISTRSASVTQPYDFSSNTSNLIRASTLTRTMSIDPPPRPLSRVSATPSVSVNRDTSMDSSSFVRSVPRDMSMPPLSTRPSFRMRTSMTPQPLPTREVSEPPPLHSLIANPTFVRAPPVKTSESRQDGLSSQSSVTLGSLVDSVRATRSPVRQHSSILFGTSEARTSRSPHPESAIEKALHELDIYKTPLVPTRLRSSNIPVTSSSTDLFKSRRFSQLVLMKDDKRADRLGRKVGGKKELPVVNETKPYAGEGGMKKLLARRKQEVGEENAERRVAMQEDDEDRMDHDDQKAQEKVPTYPVPADVVPPPLPTTAKSDWLPKDVSASSRSVATSSLRVGRTKTRNHIARPARLAKTKFSAAYDEDDAMEDAEELDADAVERKKEREVLDEAAKRAPVFQIPEGFTFAKEIQEVKDNYTTAKEPPIKSLPFSFAKASQESSTTSSSAVQTAATSAFGGTLQPVANPAPVPSLVPPVAQTAPVKPPLAEPAKVAAAVDETAARATAETPASVPVTSTGVPNFFANSTILAKPLELPEAAPLTFGTSTDVSKTTSSNLTPAAPVKDAENPLWEGESKKESGTQASSSTLFGAFGGIASGTAQQSSSAQSSLFSTSKSPALPAAPASTAFTFGGAAKKDEAAPTPSQPPSFGAPSTTPTFAFPKPAEPASTLFGGNLPKAPSPFGDASASTTPVPSFSASKSFGESTNATEAATASTFGASTPAPTGLFPEAPKTSTPAPTSFSFAQPSAPSEALKPSFGAATPAVEAAKPLFGGGAFSFGTASVTSQAEQKAPSTPFAFGAAPSTPPPAETKKSAPFTFGAPVPTAPAPTPQPIGFSFSGGGSAASDVSSKPFTFGQPAVIAPAARPSTPPKTQEQEVSMDESPTRDTQQTNKPADRPSLGGAGFSFPSSTSASTFGGQSTGTSTAFSFGTQSVANPFAKDNKPAANTPFAGGFGQGTPSTPFTFGQTKPAESEPARPSTAGSFAFGAPSSAATPAPAFQFGAQTNTTTGGAFGQPQSGSAPGSPSTFSQSSPFAFGAPLPAVNTSFSFASQPASPAGGGNVSLPQPTTPGGFGSTGGAGFGQPPPSSPFGAPPSTAPPPAGGALFTIGSAPAPSPAAGARQIRKLPTRRAGAKR</sequence>
<comment type="caution">
    <text evidence="2">The sequence shown here is derived from an EMBL/GenBank/DDBJ whole genome shotgun (WGS) entry which is preliminary data.</text>
</comment>
<dbReference type="Proteomes" id="UP001063166">
    <property type="component" value="Unassembled WGS sequence"/>
</dbReference>
<feature type="compositionally biased region" description="Low complexity" evidence="1">
    <location>
        <begin position="1169"/>
        <end position="1179"/>
    </location>
</feature>
<protein>
    <submittedName>
        <fullName evidence="2">Uncharacterized protein</fullName>
    </submittedName>
</protein>
<accession>A0A9P3UJ75</accession>
<reference evidence="2" key="1">
    <citation type="submission" date="2022-07" db="EMBL/GenBank/DDBJ databases">
        <title>The genome of Lyophyllum shimeji provides insight into the initial evolution of ectomycorrhizal fungal genome.</title>
        <authorList>
            <person name="Kobayashi Y."/>
            <person name="Shibata T."/>
            <person name="Hirakawa H."/>
            <person name="Shigenobu S."/>
            <person name="Nishiyama T."/>
            <person name="Yamada A."/>
            <person name="Hasebe M."/>
            <person name="Kawaguchi M."/>
        </authorList>
    </citation>
    <scope>NUCLEOTIDE SEQUENCE</scope>
    <source>
        <strain evidence="2">AT787</strain>
    </source>
</reference>
<feature type="compositionally biased region" description="Polar residues" evidence="1">
    <location>
        <begin position="810"/>
        <end position="826"/>
    </location>
</feature>
<feature type="compositionally biased region" description="Polar residues" evidence="1">
    <location>
        <begin position="907"/>
        <end position="916"/>
    </location>
</feature>
<dbReference type="AlphaFoldDB" id="A0A9P3UJ75"/>